<feature type="domain" description="Sodium/calcium exchanger membrane region" evidence="9">
    <location>
        <begin position="107"/>
        <end position="223"/>
    </location>
</feature>
<dbReference type="InterPro" id="IPR004713">
    <property type="entry name" value="CaH_exchang"/>
</dbReference>
<comment type="caution">
    <text evidence="10">The sequence shown here is derived from an EMBL/GenBank/DDBJ whole genome shotgun (WGS) entry which is preliminary data.</text>
</comment>
<dbReference type="Proteomes" id="UP000193642">
    <property type="component" value="Unassembled WGS sequence"/>
</dbReference>
<keyword evidence="11" id="KW-1185">Reference proteome</keyword>
<gene>
    <name evidence="10" type="ORF">BCR33DRAFT_712577</name>
</gene>
<dbReference type="OrthoDB" id="1699231at2759"/>
<feature type="transmembrane region" description="Helical" evidence="8">
    <location>
        <begin position="44"/>
        <end position="62"/>
    </location>
</feature>
<dbReference type="EMBL" id="MCGO01000005">
    <property type="protein sequence ID" value="ORY51543.1"/>
    <property type="molecule type" value="Genomic_DNA"/>
</dbReference>
<evidence type="ECO:0000256" key="5">
    <source>
        <dbReference type="ARBA" id="ARBA00022989"/>
    </source>
</evidence>
<accession>A0A1Y2CWZ1</accession>
<feature type="transmembrane region" description="Helical" evidence="8">
    <location>
        <begin position="12"/>
        <end position="32"/>
    </location>
</feature>
<evidence type="ECO:0000313" key="11">
    <source>
        <dbReference type="Proteomes" id="UP000193642"/>
    </source>
</evidence>
<feature type="transmembrane region" description="Helical" evidence="8">
    <location>
        <begin position="197"/>
        <end position="224"/>
    </location>
</feature>
<evidence type="ECO:0000256" key="6">
    <source>
        <dbReference type="ARBA" id="ARBA00023065"/>
    </source>
</evidence>
<name>A0A1Y2CWZ1_9FUNG</name>
<keyword evidence="6" id="KW-0406">Ion transport</keyword>
<organism evidence="10 11">
    <name type="scientific">Rhizoclosmatium globosum</name>
    <dbReference type="NCBI Taxonomy" id="329046"/>
    <lineage>
        <taxon>Eukaryota</taxon>
        <taxon>Fungi</taxon>
        <taxon>Fungi incertae sedis</taxon>
        <taxon>Chytridiomycota</taxon>
        <taxon>Chytridiomycota incertae sedis</taxon>
        <taxon>Chytridiomycetes</taxon>
        <taxon>Chytridiales</taxon>
        <taxon>Chytriomycetaceae</taxon>
        <taxon>Rhizoclosmatium</taxon>
    </lineage>
</organism>
<keyword evidence="5 8" id="KW-1133">Transmembrane helix</keyword>
<dbReference type="InterPro" id="IPR004837">
    <property type="entry name" value="NaCa_Exmemb"/>
</dbReference>
<feature type="transmembrane region" description="Helical" evidence="8">
    <location>
        <begin position="150"/>
        <end position="177"/>
    </location>
</feature>
<evidence type="ECO:0000256" key="8">
    <source>
        <dbReference type="SAM" id="Phobius"/>
    </source>
</evidence>
<dbReference type="GO" id="GO:0012505">
    <property type="term" value="C:endomembrane system"/>
    <property type="evidence" value="ECO:0007669"/>
    <property type="project" value="UniProtKB-SubCell"/>
</dbReference>
<evidence type="ECO:0000256" key="4">
    <source>
        <dbReference type="ARBA" id="ARBA00022692"/>
    </source>
</evidence>
<dbReference type="GO" id="GO:0015369">
    <property type="term" value="F:calcium:proton antiporter activity"/>
    <property type="evidence" value="ECO:0007669"/>
    <property type="project" value="UniProtKB-ARBA"/>
</dbReference>
<evidence type="ECO:0000256" key="7">
    <source>
        <dbReference type="ARBA" id="ARBA00023136"/>
    </source>
</evidence>
<keyword evidence="4 8" id="KW-0812">Transmembrane</keyword>
<comment type="subcellular location">
    <subcellularLocation>
        <location evidence="1">Endomembrane system</location>
        <topology evidence="1">Multi-pass membrane protein</topology>
    </subcellularLocation>
</comment>
<keyword evidence="3" id="KW-0813">Transport</keyword>
<evidence type="ECO:0000259" key="9">
    <source>
        <dbReference type="Pfam" id="PF01699"/>
    </source>
</evidence>
<comment type="similarity">
    <text evidence="2">Belongs to the Ca(2+):cation antiporter (CaCA) (TC 2.A.19) family.</text>
</comment>
<dbReference type="GO" id="GO:0000329">
    <property type="term" value="C:fungal-type vacuole membrane"/>
    <property type="evidence" value="ECO:0007669"/>
    <property type="project" value="TreeGrafter"/>
</dbReference>
<protein>
    <recommendedName>
        <fullName evidence="9">Sodium/calcium exchanger membrane region domain-containing protein</fullName>
    </recommendedName>
</protein>
<keyword evidence="7 8" id="KW-0472">Membrane</keyword>
<proteinExistence type="inferred from homology"/>
<reference evidence="10 11" key="1">
    <citation type="submission" date="2016-07" db="EMBL/GenBank/DDBJ databases">
        <title>Pervasive Adenine N6-methylation of Active Genes in Fungi.</title>
        <authorList>
            <consortium name="DOE Joint Genome Institute"/>
            <person name="Mondo S.J."/>
            <person name="Dannebaum R.O."/>
            <person name="Kuo R.C."/>
            <person name="Labutti K."/>
            <person name="Haridas S."/>
            <person name="Kuo A."/>
            <person name="Salamov A."/>
            <person name="Ahrendt S.R."/>
            <person name="Lipzen A."/>
            <person name="Sullivan W."/>
            <person name="Andreopoulos W.B."/>
            <person name="Clum A."/>
            <person name="Lindquist E."/>
            <person name="Daum C."/>
            <person name="Ramamoorthy G.K."/>
            <person name="Gryganskyi A."/>
            <person name="Culley D."/>
            <person name="Magnuson J.K."/>
            <person name="James T.Y."/>
            <person name="O'Malley M.A."/>
            <person name="Stajich J.E."/>
            <person name="Spatafora J.W."/>
            <person name="Visel A."/>
            <person name="Grigoriev I.V."/>
        </authorList>
    </citation>
    <scope>NUCLEOTIDE SEQUENCE [LARGE SCALE GENOMIC DNA]</scope>
    <source>
        <strain evidence="10 11">JEL800</strain>
    </source>
</reference>
<dbReference type="PANTHER" id="PTHR31503:SF22">
    <property type="entry name" value="VACUOLAR CALCIUM ION TRANSPORTER"/>
    <property type="match status" value="1"/>
</dbReference>
<dbReference type="Gene3D" id="1.20.1420.30">
    <property type="entry name" value="NCX, central ion-binding region"/>
    <property type="match status" value="1"/>
</dbReference>
<dbReference type="PANTHER" id="PTHR31503">
    <property type="entry name" value="VACUOLAR CALCIUM ION TRANSPORTER"/>
    <property type="match status" value="1"/>
</dbReference>
<evidence type="ECO:0000256" key="3">
    <source>
        <dbReference type="ARBA" id="ARBA00022448"/>
    </source>
</evidence>
<evidence type="ECO:0000256" key="2">
    <source>
        <dbReference type="ARBA" id="ARBA00008170"/>
    </source>
</evidence>
<evidence type="ECO:0000256" key="1">
    <source>
        <dbReference type="ARBA" id="ARBA00004127"/>
    </source>
</evidence>
<dbReference type="Pfam" id="PF01699">
    <property type="entry name" value="Na_Ca_ex"/>
    <property type="match status" value="1"/>
</dbReference>
<evidence type="ECO:0000313" key="10">
    <source>
        <dbReference type="EMBL" id="ORY51543.1"/>
    </source>
</evidence>
<dbReference type="GO" id="GO:0006874">
    <property type="term" value="P:intracellular calcium ion homeostasis"/>
    <property type="evidence" value="ECO:0007669"/>
    <property type="project" value="TreeGrafter"/>
</dbReference>
<dbReference type="InterPro" id="IPR044880">
    <property type="entry name" value="NCX_ion-bd_dom_sf"/>
</dbReference>
<sequence length="226" mass="24853">MFDALIEPVSKVQFGSLAVVFLGYVIPAAFQQSSNSENTSVLELSRGTAFMLLITYIGYLVLSSKRIQTALKDGITSAQILEKRKQQAIDDNEEEEEEVPITLAWVSLEGLSEQAHISKTFIGVILLPIVGNASEHLTAVSSAMRNKMDLVIAVAVGSSMQIALLVTPLLVLIGWMIGQPLTMDFQLFETAVLFVTIFVVSTLISVRWMLLTSYLIIAVAFYYVKD</sequence>
<dbReference type="AlphaFoldDB" id="A0A1Y2CWZ1"/>